<evidence type="ECO:0000313" key="13">
    <source>
        <dbReference type="Proteomes" id="UP001476583"/>
    </source>
</evidence>
<dbReference type="InterPro" id="IPR018046">
    <property type="entry name" value="Pili_assmbl_chaperone_CS"/>
</dbReference>
<dbReference type="Pfam" id="PF02753">
    <property type="entry name" value="PapD_C"/>
    <property type="match status" value="1"/>
</dbReference>
<evidence type="ECO:0000259" key="10">
    <source>
        <dbReference type="Pfam" id="PF00345"/>
    </source>
</evidence>
<dbReference type="PROSITE" id="PS00635">
    <property type="entry name" value="PILI_CHAPERONE"/>
    <property type="match status" value="1"/>
</dbReference>
<evidence type="ECO:0000256" key="5">
    <source>
        <dbReference type="ARBA" id="ARBA00022764"/>
    </source>
</evidence>
<evidence type="ECO:0000256" key="1">
    <source>
        <dbReference type="ARBA" id="ARBA00004418"/>
    </source>
</evidence>
<comment type="subcellular location">
    <subcellularLocation>
        <location evidence="1 8">Periplasm</location>
    </subcellularLocation>
</comment>
<organism evidence="12 13">
    <name type="scientific">Ectopseudomonas mendocina</name>
    <name type="common">Pseudomonas mendocina</name>
    <dbReference type="NCBI Taxonomy" id="300"/>
    <lineage>
        <taxon>Bacteria</taxon>
        <taxon>Pseudomonadati</taxon>
        <taxon>Pseudomonadota</taxon>
        <taxon>Gammaproteobacteria</taxon>
        <taxon>Pseudomonadales</taxon>
        <taxon>Pseudomonadaceae</taxon>
        <taxon>Ectopseudomonas</taxon>
    </lineage>
</organism>
<dbReference type="Pfam" id="PF00345">
    <property type="entry name" value="PapD_N"/>
    <property type="match status" value="1"/>
</dbReference>
<gene>
    <name evidence="12" type="ORF">WG219_12785</name>
</gene>
<evidence type="ECO:0000256" key="7">
    <source>
        <dbReference type="ARBA" id="ARBA00023319"/>
    </source>
</evidence>
<feature type="signal peptide" evidence="9">
    <location>
        <begin position="1"/>
        <end position="27"/>
    </location>
</feature>
<proteinExistence type="inferred from homology"/>
<dbReference type="SUPFAM" id="SSF49584">
    <property type="entry name" value="Periplasmic chaperone C-domain"/>
    <property type="match status" value="1"/>
</dbReference>
<evidence type="ECO:0000313" key="12">
    <source>
        <dbReference type="EMBL" id="WXL24212.1"/>
    </source>
</evidence>
<keyword evidence="13" id="KW-1185">Reference proteome</keyword>
<feature type="domain" description="Pili assembly chaperone N-terminal" evidence="10">
    <location>
        <begin position="29"/>
        <end position="145"/>
    </location>
</feature>
<dbReference type="InterPro" id="IPR050643">
    <property type="entry name" value="Periplasmic_pilus_chap"/>
</dbReference>
<evidence type="ECO:0000259" key="11">
    <source>
        <dbReference type="Pfam" id="PF02753"/>
    </source>
</evidence>
<comment type="similarity">
    <text evidence="2 8">Belongs to the periplasmic pilus chaperone family.</text>
</comment>
<dbReference type="EMBL" id="CP148074">
    <property type="protein sequence ID" value="WXL24212.1"/>
    <property type="molecule type" value="Genomic_DNA"/>
</dbReference>
<evidence type="ECO:0000256" key="8">
    <source>
        <dbReference type="RuleBase" id="RU003918"/>
    </source>
</evidence>
<keyword evidence="3" id="KW-1029">Fimbrium biogenesis</keyword>
<dbReference type="InterPro" id="IPR001829">
    <property type="entry name" value="Pili_assmbl_chaperone_bac"/>
</dbReference>
<feature type="chain" id="PRO_5046528280" evidence="9">
    <location>
        <begin position="28"/>
        <end position="245"/>
    </location>
</feature>
<evidence type="ECO:0000256" key="2">
    <source>
        <dbReference type="ARBA" id="ARBA00007399"/>
    </source>
</evidence>
<evidence type="ECO:0000256" key="9">
    <source>
        <dbReference type="SAM" id="SignalP"/>
    </source>
</evidence>
<dbReference type="InterPro" id="IPR013783">
    <property type="entry name" value="Ig-like_fold"/>
</dbReference>
<sequence>MFLLPHRYFKQRICLAASLCIPLLVQAAVSPDRTRVIFDESAQSVGVTLNNRSTELPFVVQSWIENGNGEKLTSPFMVLPPLQRIEASESSLLRIVKLPEAELPKDRESVFYLNVREIPPKSEAVNTIQIALQSKIKLFYRPAAVKRVRGGDLAEGLHIKVDSAAKQLTINNPTAFHITVVGLLAGVEKISMPIETVMIEPFGSAQFPITQTGFKELFVSNMNDYGGQADTHFICSAVECKAAQP</sequence>
<dbReference type="InterPro" id="IPR016148">
    <property type="entry name" value="Pili_assmbl_chaperone_C"/>
</dbReference>
<keyword evidence="7" id="KW-0393">Immunoglobulin domain</keyword>
<protein>
    <submittedName>
        <fullName evidence="12">Molecular chaperone</fullName>
    </submittedName>
</protein>
<evidence type="ECO:0000256" key="3">
    <source>
        <dbReference type="ARBA" id="ARBA00022558"/>
    </source>
</evidence>
<evidence type="ECO:0000256" key="4">
    <source>
        <dbReference type="ARBA" id="ARBA00022729"/>
    </source>
</evidence>
<keyword evidence="5" id="KW-0574">Periplasm</keyword>
<feature type="domain" description="Pili assembly chaperone C-terminal" evidence="11">
    <location>
        <begin position="170"/>
        <end position="228"/>
    </location>
</feature>
<name>A0ABZ2RB95_ECTME</name>
<dbReference type="SUPFAM" id="SSF49354">
    <property type="entry name" value="PapD-like"/>
    <property type="match status" value="1"/>
</dbReference>
<dbReference type="PANTHER" id="PTHR30251">
    <property type="entry name" value="PILUS ASSEMBLY CHAPERONE"/>
    <property type="match status" value="1"/>
</dbReference>
<dbReference type="Gene3D" id="2.60.40.10">
    <property type="entry name" value="Immunoglobulins"/>
    <property type="match status" value="2"/>
</dbReference>
<accession>A0ABZ2RB95</accession>
<dbReference type="PRINTS" id="PR00969">
    <property type="entry name" value="CHAPERONPILI"/>
</dbReference>
<reference evidence="12 13" key="1">
    <citation type="submission" date="2024-03" db="EMBL/GenBank/DDBJ databases">
        <title>Complete genome of BD2.</title>
        <authorList>
            <person name="Cao G."/>
        </authorList>
    </citation>
    <scope>NUCLEOTIDE SEQUENCE [LARGE SCALE GENOMIC DNA]</scope>
    <source>
        <strain evidence="12 13">BD2</strain>
    </source>
</reference>
<dbReference type="InterPro" id="IPR008962">
    <property type="entry name" value="PapD-like_sf"/>
</dbReference>
<keyword evidence="6 8" id="KW-0143">Chaperone</keyword>
<dbReference type="InterPro" id="IPR016147">
    <property type="entry name" value="Pili_assmbl_chaperone_N"/>
</dbReference>
<dbReference type="Proteomes" id="UP001476583">
    <property type="component" value="Chromosome"/>
</dbReference>
<evidence type="ECO:0000256" key="6">
    <source>
        <dbReference type="ARBA" id="ARBA00023186"/>
    </source>
</evidence>
<dbReference type="PANTHER" id="PTHR30251:SF5">
    <property type="entry name" value="FIMBRIAL CHAPARONE PROTEIN"/>
    <property type="match status" value="1"/>
</dbReference>
<keyword evidence="4 9" id="KW-0732">Signal</keyword>
<dbReference type="InterPro" id="IPR036316">
    <property type="entry name" value="Pili_assmbl_chap_C_dom_sf"/>
</dbReference>